<dbReference type="Proteomes" id="UP000298663">
    <property type="component" value="Unassembled WGS sequence"/>
</dbReference>
<dbReference type="AlphaFoldDB" id="A0A4U5NI46"/>
<evidence type="ECO:0000256" key="1">
    <source>
        <dbReference type="SAM" id="MobiDB-lite"/>
    </source>
</evidence>
<dbReference type="EMBL" id="AZBU02000004">
    <property type="protein sequence ID" value="TKR82430.1"/>
    <property type="molecule type" value="Genomic_DNA"/>
</dbReference>
<evidence type="ECO:0000313" key="2">
    <source>
        <dbReference type="EMBL" id="TKR82430.1"/>
    </source>
</evidence>
<feature type="region of interest" description="Disordered" evidence="1">
    <location>
        <begin position="44"/>
        <end position="99"/>
    </location>
</feature>
<comment type="caution">
    <text evidence="2">The sequence shown here is derived from an EMBL/GenBank/DDBJ whole genome shotgun (WGS) entry which is preliminary data.</text>
</comment>
<accession>A0A4U5NI46</accession>
<organism evidence="2 3">
    <name type="scientific">Steinernema carpocapsae</name>
    <name type="common">Entomopathogenic nematode</name>
    <dbReference type="NCBI Taxonomy" id="34508"/>
    <lineage>
        <taxon>Eukaryota</taxon>
        <taxon>Metazoa</taxon>
        <taxon>Ecdysozoa</taxon>
        <taxon>Nematoda</taxon>
        <taxon>Chromadorea</taxon>
        <taxon>Rhabditida</taxon>
        <taxon>Tylenchina</taxon>
        <taxon>Panagrolaimomorpha</taxon>
        <taxon>Strongyloidoidea</taxon>
        <taxon>Steinernematidae</taxon>
        <taxon>Steinernema</taxon>
    </lineage>
</organism>
<feature type="compositionally biased region" description="Basic residues" evidence="1">
    <location>
        <begin position="61"/>
        <end position="72"/>
    </location>
</feature>
<gene>
    <name evidence="2" type="ORF">L596_016157</name>
</gene>
<proteinExistence type="predicted"/>
<reference evidence="2 3" key="2">
    <citation type="journal article" date="2019" name="G3 (Bethesda)">
        <title>Hybrid Assembly of the Genome of the Entomopathogenic Nematode Steinernema carpocapsae Identifies the X-Chromosome.</title>
        <authorList>
            <person name="Serra L."/>
            <person name="Macchietto M."/>
            <person name="Macias-Munoz A."/>
            <person name="McGill C.J."/>
            <person name="Rodriguez I.M."/>
            <person name="Rodriguez B."/>
            <person name="Murad R."/>
            <person name="Mortazavi A."/>
        </authorList>
    </citation>
    <scope>NUCLEOTIDE SEQUENCE [LARGE SCALE GENOMIC DNA]</scope>
    <source>
        <strain evidence="2 3">ALL</strain>
    </source>
</reference>
<sequence>MRSLGLKVKLVQDYERSLMFYEGSQRGHNIAFHVILICTSGERCQGRGRSCQGQSREEAARRRRVEPHRPRPSTRLEEEKGDISLGGRTLGASPVTVCP</sequence>
<protein>
    <submittedName>
        <fullName evidence="2">Uncharacterized protein</fullName>
    </submittedName>
</protein>
<name>A0A4U5NI46_STECR</name>
<keyword evidence="3" id="KW-1185">Reference proteome</keyword>
<reference evidence="2 3" key="1">
    <citation type="journal article" date="2015" name="Genome Biol.">
        <title>Comparative genomics of Steinernema reveals deeply conserved gene regulatory networks.</title>
        <authorList>
            <person name="Dillman A.R."/>
            <person name="Macchietto M."/>
            <person name="Porter C.F."/>
            <person name="Rogers A."/>
            <person name="Williams B."/>
            <person name="Antoshechkin I."/>
            <person name="Lee M.M."/>
            <person name="Goodwin Z."/>
            <person name="Lu X."/>
            <person name="Lewis E.E."/>
            <person name="Goodrich-Blair H."/>
            <person name="Stock S.P."/>
            <person name="Adams B.J."/>
            <person name="Sternberg P.W."/>
            <person name="Mortazavi A."/>
        </authorList>
    </citation>
    <scope>NUCLEOTIDE SEQUENCE [LARGE SCALE GENOMIC DNA]</scope>
    <source>
        <strain evidence="2 3">ALL</strain>
    </source>
</reference>
<evidence type="ECO:0000313" key="3">
    <source>
        <dbReference type="Proteomes" id="UP000298663"/>
    </source>
</evidence>